<feature type="region of interest" description="Disordered" evidence="1">
    <location>
        <begin position="160"/>
        <end position="250"/>
    </location>
</feature>
<sequence>MLTMKYLTPSAIAFTLLATSLQAYSAAIPTSQSQVHAPSLPLRGLRNIRGWKTPSGSALGHHVSRELGATHYAAVMGTAASTSQVGRRDVDGYSGSEYLGRRCGTSRVETLEKRAGVGDSAKLQLGTEVKPNPPTPDPAQIVPHYPEPDLDSFVVGGMMFPHPPKSGRPAKEADSRQKLVRSHSILRMRFPHPPKSRRPAEEAKLKADPESFDPSSKPPAKAQPVKAPPAKAPPAKALPAEAPPAKARLAKASPKYSFFPILRPLETKIKGGHKKGLSAKSTTLRGGERREGLLD</sequence>
<feature type="compositionally biased region" description="Low complexity" evidence="1">
    <location>
        <begin position="214"/>
        <end position="225"/>
    </location>
</feature>
<feature type="region of interest" description="Disordered" evidence="1">
    <location>
        <begin position="267"/>
        <end position="295"/>
    </location>
</feature>
<dbReference type="EMBL" id="JADNRY010000045">
    <property type="protein sequence ID" value="KAF9070052.1"/>
    <property type="molecule type" value="Genomic_DNA"/>
</dbReference>
<evidence type="ECO:0000313" key="3">
    <source>
        <dbReference type="EMBL" id="KAF9070052.1"/>
    </source>
</evidence>
<name>A0A9P5U8L4_9AGAR</name>
<feature type="compositionally biased region" description="Basic residues" evidence="1">
    <location>
        <begin position="178"/>
        <end position="197"/>
    </location>
</feature>
<reference evidence="3" key="1">
    <citation type="submission" date="2020-11" db="EMBL/GenBank/DDBJ databases">
        <authorList>
            <consortium name="DOE Joint Genome Institute"/>
            <person name="Ahrendt S."/>
            <person name="Riley R."/>
            <person name="Andreopoulos W."/>
            <person name="Labutti K."/>
            <person name="Pangilinan J."/>
            <person name="Ruiz-Duenas F.J."/>
            <person name="Barrasa J.M."/>
            <person name="Sanchez-Garcia M."/>
            <person name="Camarero S."/>
            <person name="Miyauchi S."/>
            <person name="Serrano A."/>
            <person name="Linde D."/>
            <person name="Babiker R."/>
            <person name="Drula E."/>
            <person name="Ayuso-Fernandez I."/>
            <person name="Pacheco R."/>
            <person name="Padilla G."/>
            <person name="Ferreira P."/>
            <person name="Barriuso J."/>
            <person name="Kellner H."/>
            <person name="Castanera R."/>
            <person name="Alfaro M."/>
            <person name="Ramirez L."/>
            <person name="Pisabarro A.G."/>
            <person name="Kuo A."/>
            <person name="Tritt A."/>
            <person name="Lipzen A."/>
            <person name="He G."/>
            <person name="Yan M."/>
            <person name="Ng V."/>
            <person name="Cullen D."/>
            <person name="Martin F."/>
            <person name="Rosso M.-N."/>
            <person name="Henrissat B."/>
            <person name="Hibbett D."/>
            <person name="Martinez A.T."/>
            <person name="Grigoriev I.V."/>
        </authorList>
    </citation>
    <scope>NUCLEOTIDE SEQUENCE</scope>
    <source>
        <strain evidence="3">AH 40177</strain>
    </source>
</reference>
<accession>A0A9P5U8L4</accession>
<proteinExistence type="predicted"/>
<gene>
    <name evidence="3" type="ORF">BDP27DRAFT_1324622</name>
</gene>
<feature type="compositionally biased region" description="Basic and acidic residues" evidence="1">
    <location>
        <begin position="198"/>
        <end position="209"/>
    </location>
</feature>
<protein>
    <submittedName>
        <fullName evidence="3">Uncharacterized protein</fullName>
    </submittedName>
</protein>
<evidence type="ECO:0000256" key="1">
    <source>
        <dbReference type="SAM" id="MobiDB-lite"/>
    </source>
</evidence>
<feature type="compositionally biased region" description="Low complexity" evidence="1">
    <location>
        <begin position="233"/>
        <end position="250"/>
    </location>
</feature>
<feature type="chain" id="PRO_5040325037" evidence="2">
    <location>
        <begin position="28"/>
        <end position="295"/>
    </location>
</feature>
<comment type="caution">
    <text evidence="3">The sequence shown here is derived from an EMBL/GenBank/DDBJ whole genome shotgun (WGS) entry which is preliminary data.</text>
</comment>
<keyword evidence="4" id="KW-1185">Reference proteome</keyword>
<evidence type="ECO:0000313" key="4">
    <source>
        <dbReference type="Proteomes" id="UP000772434"/>
    </source>
</evidence>
<feature type="non-terminal residue" evidence="3">
    <location>
        <position position="295"/>
    </location>
</feature>
<dbReference type="Proteomes" id="UP000772434">
    <property type="component" value="Unassembled WGS sequence"/>
</dbReference>
<keyword evidence="2" id="KW-0732">Signal</keyword>
<evidence type="ECO:0000256" key="2">
    <source>
        <dbReference type="SAM" id="SignalP"/>
    </source>
</evidence>
<organism evidence="3 4">
    <name type="scientific">Rhodocollybia butyracea</name>
    <dbReference type="NCBI Taxonomy" id="206335"/>
    <lineage>
        <taxon>Eukaryota</taxon>
        <taxon>Fungi</taxon>
        <taxon>Dikarya</taxon>
        <taxon>Basidiomycota</taxon>
        <taxon>Agaricomycotina</taxon>
        <taxon>Agaricomycetes</taxon>
        <taxon>Agaricomycetidae</taxon>
        <taxon>Agaricales</taxon>
        <taxon>Marasmiineae</taxon>
        <taxon>Omphalotaceae</taxon>
        <taxon>Rhodocollybia</taxon>
    </lineage>
</organism>
<feature type="signal peptide" evidence="2">
    <location>
        <begin position="1"/>
        <end position="27"/>
    </location>
</feature>
<dbReference type="AlphaFoldDB" id="A0A9P5U8L4"/>
<feature type="compositionally biased region" description="Basic and acidic residues" evidence="1">
    <location>
        <begin position="286"/>
        <end position="295"/>
    </location>
</feature>